<reference evidence="6" key="2">
    <citation type="submission" date="2015-02" db="UniProtKB">
        <authorList>
            <consortium name="EnsemblMetazoa"/>
        </authorList>
    </citation>
    <scope>IDENTIFICATION</scope>
</reference>
<name>T1IH10_STRMM</name>
<evidence type="ECO:0000256" key="4">
    <source>
        <dbReference type="ARBA" id="ARBA00022759"/>
    </source>
</evidence>
<dbReference type="EnsemblMetazoa" id="SMAR000113-RA">
    <property type="protein sequence ID" value="SMAR000113-PA"/>
    <property type="gene ID" value="SMAR000113"/>
</dbReference>
<dbReference type="CDD" id="cd06559">
    <property type="entry name" value="Endonuclease_V"/>
    <property type="match status" value="1"/>
</dbReference>
<keyword evidence="3" id="KW-0540">Nuclease</keyword>
<evidence type="ECO:0000313" key="7">
    <source>
        <dbReference type="Proteomes" id="UP000014500"/>
    </source>
</evidence>
<dbReference type="PANTHER" id="PTHR28511">
    <property type="entry name" value="ENDONUCLEASE V"/>
    <property type="match status" value="1"/>
</dbReference>
<dbReference type="HAMAP" id="MF_00801">
    <property type="entry name" value="Endonuclease_5"/>
    <property type="match status" value="1"/>
</dbReference>
<dbReference type="GO" id="GO:0005737">
    <property type="term" value="C:cytoplasm"/>
    <property type="evidence" value="ECO:0007669"/>
    <property type="project" value="UniProtKB-SubCell"/>
</dbReference>
<organism evidence="6 7">
    <name type="scientific">Strigamia maritima</name>
    <name type="common">European centipede</name>
    <name type="synonym">Geophilus maritimus</name>
    <dbReference type="NCBI Taxonomy" id="126957"/>
    <lineage>
        <taxon>Eukaryota</taxon>
        <taxon>Metazoa</taxon>
        <taxon>Ecdysozoa</taxon>
        <taxon>Arthropoda</taxon>
        <taxon>Myriapoda</taxon>
        <taxon>Chilopoda</taxon>
        <taxon>Pleurostigmophora</taxon>
        <taxon>Geophilomorpha</taxon>
        <taxon>Linotaeniidae</taxon>
        <taxon>Strigamia</taxon>
    </lineage>
</organism>
<dbReference type="EMBL" id="JH429682">
    <property type="status" value="NOT_ANNOTATED_CDS"/>
    <property type="molecule type" value="Genomic_DNA"/>
</dbReference>
<dbReference type="Pfam" id="PF04493">
    <property type="entry name" value="Endonuclease_5"/>
    <property type="match status" value="1"/>
</dbReference>
<dbReference type="GO" id="GO:0016891">
    <property type="term" value="F:RNA endonuclease activity producing 5'-phosphomonoesters, hydrolytic mechanism"/>
    <property type="evidence" value="ECO:0007669"/>
    <property type="project" value="TreeGrafter"/>
</dbReference>
<keyword evidence="2" id="KW-0963">Cytoplasm</keyword>
<dbReference type="AlphaFoldDB" id="T1IH10"/>
<keyword evidence="7" id="KW-1185">Reference proteome</keyword>
<dbReference type="GO" id="GO:0005730">
    <property type="term" value="C:nucleolus"/>
    <property type="evidence" value="ECO:0007669"/>
    <property type="project" value="TreeGrafter"/>
</dbReference>
<dbReference type="GO" id="GO:0003727">
    <property type="term" value="F:single-stranded RNA binding"/>
    <property type="evidence" value="ECO:0007669"/>
    <property type="project" value="TreeGrafter"/>
</dbReference>
<accession>T1IH10</accession>
<keyword evidence="4" id="KW-0255">Endonuclease</keyword>
<dbReference type="eggNOG" id="KOG4417">
    <property type="taxonomic scope" value="Eukaryota"/>
</dbReference>
<comment type="subcellular location">
    <subcellularLocation>
        <location evidence="1">Cytoplasm</location>
    </subcellularLocation>
</comment>
<sequence length="338" mass="38573">EFTPLMADVSTPIKKLYTFSILIPIKMANVNFHSFFTRMIRVFTAKLQSLLSMIEQIWLHAISRHFRNLFLKPPVDDVAPAILYSAKTTTKVPEKWVKMQEQIHKKVIETDIVEWQKSRVFSQNDNTINDKELKYVAGVDISYAKEGKTACAAIVVCEMPQMKVVYHHCQLKEITVPYIAGFLTFREVMPFLEVFRHLLIEVPRFKPQVILVDGNGLLHPRKAGLACHLGVLTGIPCVGVGKNYLRMENFDPDDFNGTDLPIIANDEKTIGMAVRTGSAMKPLFVSIGHKISLDTAVWLVKQCSKYRVPEPIRQADIRSREFLERHPDLKKSSRPNEP</sequence>
<dbReference type="STRING" id="126957.T1IH10"/>
<dbReference type="PANTHER" id="PTHR28511:SF1">
    <property type="entry name" value="ENDONUCLEASE V"/>
    <property type="match status" value="1"/>
</dbReference>
<dbReference type="Gene3D" id="3.30.2170.10">
    <property type="entry name" value="archaeoglobus fulgidus dsm 4304 superfamily"/>
    <property type="match status" value="1"/>
</dbReference>
<dbReference type="PhylomeDB" id="T1IH10"/>
<evidence type="ECO:0000256" key="1">
    <source>
        <dbReference type="ARBA" id="ARBA00004496"/>
    </source>
</evidence>
<dbReference type="HOGENOM" id="CLU_047631_0_1_1"/>
<protein>
    <recommendedName>
        <fullName evidence="8">Endonuclease V</fullName>
    </recommendedName>
</protein>
<evidence type="ECO:0000313" key="6">
    <source>
        <dbReference type="EnsemblMetazoa" id="SMAR000113-PA"/>
    </source>
</evidence>
<dbReference type="InterPro" id="IPR007581">
    <property type="entry name" value="Endonuclease-V"/>
</dbReference>
<reference evidence="7" key="1">
    <citation type="submission" date="2011-05" db="EMBL/GenBank/DDBJ databases">
        <authorList>
            <person name="Richards S.R."/>
            <person name="Qu J."/>
            <person name="Jiang H."/>
            <person name="Jhangiani S.N."/>
            <person name="Agravi P."/>
            <person name="Goodspeed R."/>
            <person name="Gross S."/>
            <person name="Mandapat C."/>
            <person name="Jackson L."/>
            <person name="Mathew T."/>
            <person name="Pu L."/>
            <person name="Thornton R."/>
            <person name="Saada N."/>
            <person name="Wilczek-Boney K.B."/>
            <person name="Lee S."/>
            <person name="Kovar C."/>
            <person name="Wu Y."/>
            <person name="Scherer S.E."/>
            <person name="Worley K.C."/>
            <person name="Muzny D.M."/>
            <person name="Gibbs R."/>
        </authorList>
    </citation>
    <scope>NUCLEOTIDE SEQUENCE</scope>
    <source>
        <strain evidence="7">Brora</strain>
    </source>
</reference>
<evidence type="ECO:0000256" key="3">
    <source>
        <dbReference type="ARBA" id="ARBA00022722"/>
    </source>
</evidence>
<evidence type="ECO:0000256" key="2">
    <source>
        <dbReference type="ARBA" id="ARBA00022490"/>
    </source>
</evidence>
<proteinExistence type="inferred from homology"/>
<keyword evidence="5" id="KW-0378">Hydrolase</keyword>
<evidence type="ECO:0008006" key="8">
    <source>
        <dbReference type="Google" id="ProtNLM"/>
    </source>
</evidence>
<evidence type="ECO:0000256" key="5">
    <source>
        <dbReference type="ARBA" id="ARBA00022801"/>
    </source>
</evidence>
<dbReference type="Proteomes" id="UP000014500">
    <property type="component" value="Unassembled WGS sequence"/>
</dbReference>
<dbReference type="GO" id="GO:0006281">
    <property type="term" value="P:DNA repair"/>
    <property type="evidence" value="ECO:0007669"/>
    <property type="project" value="InterPro"/>
</dbReference>